<dbReference type="InterPro" id="IPR014729">
    <property type="entry name" value="Rossmann-like_a/b/a_fold"/>
</dbReference>
<dbReference type="NCBIfam" id="TIGR00435">
    <property type="entry name" value="cysS"/>
    <property type="match status" value="1"/>
</dbReference>
<feature type="domain" description="Cysteinyl-tRNA synthetase class Ia DALR" evidence="14">
    <location>
        <begin position="356"/>
        <end position="420"/>
    </location>
</feature>
<dbReference type="GO" id="GO:0005829">
    <property type="term" value="C:cytosol"/>
    <property type="evidence" value="ECO:0007669"/>
    <property type="project" value="TreeGrafter"/>
</dbReference>
<dbReference type="PANTHER" id="PTHR10890:SF3">
    <property type="entry name" value="CYSTEINE--TRNA LIGASE, CYTOPLASMIC"/>
    <property type="match status" value="1"/>
</dbReference>
<evidence type="ECO:0000256" key="8">
    <source>
        <dbReference type="ARBA" id="ARBA00022833"/>
    </source>
</evidence>
<comment type="catalytic activity">
    <reaction evidence="12 13">
        <text>tRNA(Cys) + L-cysteine + ATP = L-cysteinyl-tRNA(Cys) + AMP + diphosphate</text>
        <dbReference type="Rhea" id="RHEA:17773"/>
        <dbReference type="Rhea" id="RHEA-COMP:9661"/>
        <dbReference type="Rhea" id="RHEA-COMP:9679"/>
        <dbReference type="ChEBI" id="CHEBI:30616"/>
        <dbReference type="ChEBI" id="CHEBI:33019"/>
        <dbReference type="ChEBI" id="CHEBI:35235"/>
        <dbReference type="ChEBI" id="CHEBI:78442"/>
        <dbReference type="ChEBI" id="CHEBI:78517"/>
        <dbReference type="ChEBI" id="CHEBI:456215"/>
        <dbReference type="EC" id="6.1.1.16"/>
    </reaction>
</comment>
<keyword evidence="10 13" id="KW-0648">Protein biosynthesis</keyword>
<evidence type="ECO:0000256" key="12">
    <source>
        <dbReference type="ARBA" id="ARBA00047398"/>
    </source>
</evidence>
<dbReference type="HAMAP" id="MF_00041">
    <property type="entry name" value="Cys_tRNA_synth"/>
    <property type="match status" value="1"/>
</dbReference>
<keyword evidence="9 13" id="KW-0067">ATP-binding</keyword>
<evidence type="ECO:0000256" key="2">
    <source>
        <dbReference type="ARBA" id="ARBA00005594"/>
    </source>
</evidence>
<evidence type="ECO:0000256" key="6">
    <source>
        <dbReference type="ARBA" id="ARBA00022723"/>
    </source>
</evidence>
<name>A0A2H0XY77_UNCSA</name>
<feature type="short sequence motif" description="'HIGH' region" evidence="13">
    <location>
        <begin position="30"/>
        <end position="40"/>
    </location>
</feature>
<dbReference type="InterPro" id="IPR015273">
    <property type="entry name" value="Cys-tRNA-synt_Ia_DALR"/>
</dbReference>
<evidence type="ECO:0000256" key="5">
    <source>
        <dbReference type="ARBA" id="ARBA00022598"/>
    </source>
</evidence>
<sequence length="471" mass="54174">MIKIHNTLSNKKEDFLPLNLPNVKMYVCGITPYDETHLGHGRAYVTFDVVRRWLVESGFKVTYVQNITDVDDKIIAKAGAGCQVSGIREVAEKYIQAYFEVMDQLNVQRADKYPKATEHIIEMIKWIESLVVGEFAYVVEGDVYFEVAKFKDYGKLSNRKLDDMKSGARVAVDERKKSPLDFALWKAAKEGEPSWDSPWGKGRPAWHIECSVMSTKYLGEQFDIHGGGLDLVFPHHENEIAQTEAKTHKPWVKYWLHNGFVNINKQKMSKSLGNFFTLKDIFKKFDPMVVRFFLLSTHYRSPINYSDQELDNAKEAYGKIMKFIADVDFIISKTTEHAPSVERKDMAEDFLPYEEKFKAQMDDDFNTAGAIAAIFELIRFCHKTIESGDREKECLTLMKEKVLGLCGVLGMRFDNSKIQTFDSCEIEELIADRETARKNKDFKKSDEIRDKLAKQGIIIEDTAQGTRWTHA</sequence>
<dbReference type="GO" id="GO:0008270">
    <property type="term" value="F:zinc ion binding"/>
    <property type="evidence" value="ECO:0007669"/>
    <property type="project" value="UniProtKB-UniRule"/>
</dbReference>
<feature type="short sequence motif" description="'KMSKS' region" evidence="13">
    <location>
        <begin position="267"/>
        <end position="271"/>
    </location>
</feature>
<feature type="binding site" evidence="13">
    <location>
        <position position="270"/>
    </location>
    <ligand>
        <name>ATP</name>
        <dbReference type="ChEBI" id="CHEBI:30616"/>
    </ligand>
</feature>
<dbReference type="FunFam" id="3.40.50.620:FF:000009">
    <property type="entry name" value="Cysteine--tRNA ligase"/>
    <property type="match status" value="1"/>
</dbReference>
<evidence type="ECO:0000256" key="13">
    <source>
        <dbReference type="HAMAP-Rule" id="MF_00041"/>
    </source>
</evidence>
<dbReference type="CDD" id="cd00672">
    <property type="entry name" value="CysRS_core"/>
    <property type="match status" value="1"/>
</dbReference>
<reference evidence="15 16" key="1">
    <citation type="submission" date="2017-09" db="EMBL/GenBank/DDBJ databases">
        <title>Depth-based differentiation of microbial function through sediment-hosted aquifers and enrichment of novel symbionts in the deep terrestrial subsurface.</title>
        <authorList>
            <person name="Probst A.J."/>
            <person name="Ladd B."/>
            <person name="Jarett J.K."/>
            <person name="Geller-Mcgrath D.E."/>
            <person name="Sieber C.M."/>
            <person name="Emerson J.B."/>
            <person name="Anantharaman K."/>
            <person name="Thomas B.C."/>
            <person name="Malmstrom R."/>
            <person name="Stieglmeier M."/>
            <person name="Klingl A."/>
            <person name="Woyke T."/>
            <person name="Ryan C.M."/>
            <person name="Banfield J.F."/>
        </authorList>
    </citation>
    <scope>NUCLEOTIDE SEQUENCE [LARGE SCALE GENOMIC DNA]</scope>
    <source>
        <strain evidence="15">CG08_land_8_20_14_0_20_45_16</strain>
    </source>
</reference>
<keyword evidence="11 13" id="KW-0030">Aminoacyl-tRNA synthetase</keyword>
<evidence type="ECO:0000256" key="11">
    <source>
        <dbReference type="ARBA" id="ARBA00023146"/>
    </source>
</evidence>
<dbReference type="SUPFAM" id="SSF52374">
    <property type="entry name" value="Nucleotidylyl transferase"/>
    <property type="match status" value="1"/>
</dbReference>
<evidence type="ECO:0000256" key="4">
    <source>
        <dbReference type="ARBA" id="ARBA00022490"/>
    </source>
</evidence>
<evidence type="ECO:0000256" key="9">
    <source>
        <dbReference type="ARBA" id="ARBA00022840"/>
    </source>
</evidence>
<organism evidence="15 16">
    <name type="scientific">Candidatus Saganbacteria bacterium CG08_land_8_20_14_0_20_45_16</name>
    <dbReference type="NCBI Taxonomy" id="2014293"/>
    <lineage>
        <taxon>Bacteria</taxon>
        <taxon>Bacillati</taxon>
        <taxon>Saganbacteria</taxon>
    </lineage>
</organism>
<dbReference type="InterPro" id="IPR009080">
    <property type="entry name" value="tRNAsynth_Ia_anticodon-bd"/>
</dbReference>
<dbReference type="GO" id="GO:0005524">
    <property type="term" value="F:ATP binding"/>
    <property type="evidence" value="ECO:0007669"/>
    <property type="project" value="UniProtKB-UniRule"/>
</dbReference>
<dbReference type="SUPFAM" id="SSF47323">
    <property type="entry name" value="Anticodon-binding domain of a subclass of class I aminoacyl-tRNA synthetases"/>
    <property type="match status" value="1"/>
</dbReference>
<evidence type="ECO:0000256" key="3">
    <source>
        <dbReference type="ARBA" id="ARBA00011245"/>
    </source>
</evidence>
<dbReference type="GO" id="GO:0004817">
    <property type="term" value="F:cysteine-tRNA ligase activity"/>
    <property type="evidence" value="ECO:0007669"/>
    <property type="project" value="UniProtKB-UniRule"/>
</dbReference>
<protein>
    <recommendedName>
        <fullName evidence="13">Cysteine--tRNA ligase</fullName>
        <ecNumber evidence="13">6.1.1.16</ecNumber>
    </recommendedName>
    <alternativeName>
        <fullName evidence="13">Cysteinyl-tRNA synthetase</fullName>
        <shortName evidence="13">CysRS</shortName>
    </alternativeName>
</protein>
<evidence type="ECO:0000313" key="15">
    <source>
        <dbReference type="EMBL" id="PIS29725.1"/>
    </source>
</evidence>
<dbReference type="AlphaFoldDB" id="A0A2H0XY77"/>
<comment type="cofactor">
    <cofactor evidence="13">
        <name>Zn(2+)</name>
        <dbReference type="ChEBI" id="CHEBI:29105"/>
    </cofactor>
    <text evidence="13">Binds 1 zinc ion per subunit.</text>
</comment>
<dbReference type="InterPro" id="IPR056411">
    <property type="entry name" value="CysS_C"/>
</dbReference>
<feature type="binding site" evidence="13">
    <location>
        <position position="239"/>
    </location>
    <ligand>
        <name>Zn(2+)</name>
        <dbReference type="ChEBI" id="CHEBI:29105"/>
    </ligand>
</feature>
<dbReference type="InterPro" id="IPR024909">
    <property type="entry name" value="Cys-tRNA/MSH_ligase"/>
</dbReference>
<comment type="caution">
    <text evidence="15">The sequence shown here is derived from an EMBL/GenBank/DDBJ whole genome shotgun (WGS) entry which is preliminary data.</text>
</comment>
<evidence type="ECO:0000256" key="10">
    <source>
        <dbReference type="ARBA" id="ARBA00022917"/>
    </source>
</evidence>
<keyword evidence="7 13" id="KW-0547">Nucleotide-binding</keyword>
<dbReference type="EMBL" id="PEYM01000075">
    <property type="protein sequence ID" value="PIS29725.1"/>
    <property type="molecule type" value="Genomic_DNA"/>
</dbReference>
<evidence type="ECO:0000256" key="1">
    <source>
        <dbReference type="ARBA" id="ARBA00004496"/>
    </source>
</evidence>
<dbReference type="InterPro" id="IPR015803">
    <property type="entry name" value="Cys-tRNA-ligase"/>
</dbReference>
<dbReference type="Pfam" id="PF01406">
    <property type="entry name" value="tRNA-synt_1e"/>
    <property type="match status" value="1"/>
</dbReference>
<feature type="binding site" evidence="13">
    <location>
        <position position="210"/>
    </location>
    <ligand>
        <name>Zn(2+)</name>
        <dbReference type="ChEBI" id="CHEBI:29105"/>
    </ligand>
</feature>
<dbReference type="Pfam" id="PF23493">
    <property type="entry name" value="CysS_C"/>
    <property type="match status" value="1"/>
</dbReference>
<dbReference type="Gene3D" id="1.20.120.1910">
    <property type="entry name" value="Cysteine-tRNA ligase, C-terminal anti-codon recognition domain"/>
    <property type="match status" value="1"/>
</dbReference>
<feature type="binding site" evidence="13">
    <location>
        <position position="235"/>
    </location>
    <ligand>
        <name>Zn(2+)</name>
        <dbReference type="ChEBI" id="CHEBI:29105"/>
    </ligand>
</feature>
<dbReference type="PRINTS" id="PR00983">
    <property type="entry name" value="TRNASYNTHCYS"/>
</dbReference>
<evidence type="ECO:0000313" key="16">
    <source>
        <dbReference type="Proteomes" id="UP000231343"/>
    </source>
</evidence>
<keyword evidence="4 13" id="KW-0963">Cytoplasm</keyword>
<accession>A0A2H0XY77</accession>
<dbReference type="SMART" id="SM00840">
    <property type="entry name" value="DALR_2"/>
    <property type="match status" value="1"/>
</dbReference>
<comment type="subunit">
    <text evidence="3 13">Monomer.</text>
</comment>
<keyword evidence="8 13" id="KW-0862">Zinc</keyword>
<dbReference type="EC" id="6.1.1.16" evidence="13"/>
<feature type="binding site" evidence="13">
    <location>
        <position position="28"/>
    </location>
    <ligand>
        <name>Zn(2+)</name>
        <dbReference type="ChEBI" id="CHEBI:29105"/>
    </ligand>
</feature>
<dbReference type="GO" id="GO:0006423">
    <property type="term" value="P:cysteinyl-tRNA aminoacylation"/>
    <property type="evidence" value="ECO:0007669"/>
    <property type="project" value="UniProtKB-UniRule"/>
</dbReference>
<proteinExistence type="inferred from homology"/>
<dbReference type="Gene3D" id="3.40.50.620">
    <property type="entry name" value="HUPs"/>
    <property type="match status" value="1"/>
</dbReference>
<keyword evidence="6 13" id="KW-0479">Metal-binding</keyword>
<comment type="subcellular location">
    <subcellularLocation>
        <location evidence="1 13">Cytoplasm</location>
    </subcellularLocation>
</comment>
<comment type="similarity">
    <text evidence="2 13">Belongs to the class-I aminoacyl-tRNA synthetase family.</text>
</comment>
<dbReference type="PANTHER" id="PTHR10890">
    <property type="entry name" value="CYSTEINYL-TRNA SYNTHETASE"/>
    <property type="match status" value="1"/>
</dbReference>
<dbReference type="InterPro" id="IPR032678">
    <property type="entry name" value="tRNA-synt_1_cat_dom"/>
</dbReference>
<gene>
    <name evidence="13" type="primary">cysS</name>
    <name evidence="15" type="ORF">COT42_04495</name>
</gene>
<keyword evidence="5 13" id="KW-0436">Ligase</keyword>
<dbReference type="Proteomes" id="UP000231343">
    <property type="component" value="Unassembled WGS sequence"/>
</dbReference>
<dbReference type="Pfam" id="PF09190">
    <property type="entry name" value="DALR_2"/>
    <property type="match status" value="1"/>
</dbReference>
<evidence type="ECO:0000256" key="7">
    <source>
        <dbReference type="ARBA" id="ARBA00022741"/>
    </source>
</evidence>
<evidence type="ECO:0000259" key="14">
    <source>
        <dbReference type="SMART" id="SM00840"/>
    </source>
</evidence>